<proteinExistence type="predicted"/>
<comment type="caution">
    <text evidence="5">The sequence shown here is derived from an EMBL/GenBank/DDBJ whole genome shotgun (WGS) entry which is preliminary data.</text>
</comment>
<dbReference type="Pfam" id="PF00005">
    <property type="entry name" value="ABC_tran"/>
    <property type="match status" value="1"/>
</dbReference>
<dbReference type="PANTHER" id="PTHR24220">
    <property type="entry name" value="IMPORT ATP-BINDING PROTEIN"/>
    <property type="match status" value="1"/>
</dbReference>
<name>A0A542YJI4_9MICO</name>
<dbReference type="InterPro" id="IPR017911">
    <property type="entry name" value="MacB-like_ATP-bd"/>
</dbReference>
<dbReference type="InterPro" id="IPR017871">
    <property type="entry name" value="ABC_transporter-like_CS"/>
</dbReference>
<keyword evidence="6" id="KW-1185">Reference proteome</keyword>
<dbReference type="SMART" id="SM00382">
    <property type="entry name" value="AAA"/>
    <property type="match status" value="1"/>
</dbReference>
<evidence type="ECO:0000256" key="1">
    <source>
        <dbReference type="ARBA" id="ARBA00022448"/>
    </source>
</evidence>
<reference evidence="5 6" key="1">
    <citation type="submission" date="2019-06" db="EMBL/GenBank/DDBJ databases">
        <title>Sequencing the genomes of 1000 actinobacteria strains.</title>
        <authorList>
            <person name="Klenk H.-P."/>
        </authorList>
    </citation>
    <scope>NUCLEOTIDE SEQUENCE [LARGE SCALE GENOMIC DNA]</scope>
    <source>
        <strain evidence="5 6">DSM 26477</strain>
    </source>
</reference>
<dbReference type="InterPro" id="IPR015854">
    <property type="entry name" value="ABC_transpr_LolD-like"/>
</dbReference>
<feature type="domain" description="ABC transporter" evidence="4">
    <location>
        <begin position="5"/>
        <end position="235"/>
    </location>
</feature>
<keyword evidence="2" id="KW-0547">Nucleotide-binding</keyword>
<dbReference type="FunFam" id="3.40.50.300:FF:000032">
    <property type="entry name" value="Export ABC transporter ATP-binding protein"/>
    <property type="match status" value="1"/>
</dbReference>
<dbReference type="Proteomes" id="UP000317998">
    <property type="component" value="Unassembled WGS sequence"/>
</dbReference>
<dbReference type="AlphaFoldDB" id="A0A542YJI4"/>
<evidence type="ECO:0000313" key="6">
    <source>
        <dbReference type="Proteomes" id="UP000317998"/>
    </source>
</evidence>
<sequence>MTDVLVVENLTRKFRTPAGEVTALKDVSFRIPRGEIVALSGRSGSGKTTLLNCVSGLDLPSSGTVMLDGQSVTGLDEAARTRMRRDSIAFIFQTFGLLPHLTIAENVGLPLRLRREHPELREERVAHLLDLVGLARRGGSHPDELSGGQQQRVAIARALANSPRLLIADEPTGQLDAATGAAIMDLIRAAVHAESATALIATHDNSVQDSADRILHIADGALRGRVGRGAHAMRP</sequence>
<dbReference type="PANTHER" id="PTHR24220:SF685">
    <property type="entry name" value="ABC TRANSPORTER RELATED"/>
    <property type="match status" value="1"/>
</dbReference>
<dbReference type="PROSITE" id="PS00211">
    <property type="entry name" value="ABC_TRANSPORTER_1"/>
    <property type="match status" value="1"/>
</dbReference>
<accession>A0A542YJI4</accession>
<evidence type="ECO:0000256" key="3">
    <source>
        <dbReference type="ARBA" id="ARBA00022840"/>
    </source>
</evidence>
<organism evidence="5 6">
    <name type="scientific">Homoserinimonas aerilata</name>
    <dbReference type="NCBI Taxonomy" id="1162970"/>
    <lineage>
        <taxon>Bacteria</taxon>
        <taxon>Bacillati</taxon>
        <taxon>Actinomycetota</taxon>
        <taxon>Actinomycetes</taxon>
        <taxon>Micrococcales</taxon>
        <taxon>Microbacteriaceae</taxon>
        <taxon>Homoserinimonas</taxon>
    </lineage>
</organism>
<dbReference type="GO" id="GO:0016887">
    <property type="term" value="F:ATP hydrolysis activity"/>
    <property type="evidence" value="ECO:0007669"/>
    <property type="project" value="InterPro"/>
</dbReference>
<dbReference type="InterPro" id="IPR027417">
    <property type="entry name" value="P-loop_NTPase"/>
</dbReference>
<evidence type="ECO:0000313" key="5">
    <source>
        <dbReference type="EMBL" id="TQL48232.1"/>
    </source>
</evidence>
<dbReference type="EMBL" id="VFOM01000001">
    <property type="protein sequence ID" value="TQL48232.1"/>
    <property type="molecule type" value="Genomic_DNA"/>
</dbReference>
<evidence type="ECO:0000259" key="4">
    <source>
        <dbReference type="PROSITE" id="PS50893"/>
    </source>
</evidence>
<dbReference type="Gene3D" id="3.40.50.300">
    <property type="entry name" value="P-loop containing nucleotide triphosphate hydrolases"/>
    <property type="match status" value="1"/>
</dbReference>
<dbReference type="PROSITE" id="PS50893">
    <property type="entry name" value="ABC_TRANSPORTER_2"/>
    <property type="match status" value="1"/>
</dbReference>
<evidence type="ECO:0000256" key="2">
    <source>
        <dbReference type="ARBA" id="ARBA00022741"/>
    </source>
</evidence>
<dbReference type="GO" id="GO:0022857">
    <property type="term" value="F:transmembrane transporter activity"/>
    <property type="evidence" value="ECO:0007669"/>
    <property type="project" value="TreeGrafter"/>
</dbReference>
<dbReference type="CDD" id="cd03255">
    <property type="entry name" value="ABC_MJ0796_LolCDE_FtsE"/>
    <property type="match status" value="1"/>
</dbReference>
<dbReference type="GO" id="GO:0005524">
    <property type="term" value="F:ATP binding"/>
    <property type="evidence" value="ECO:0007669"/>
    <property type="project" value="UniProtKB-KW"/>
</dbReference>
<dbReference type="GO" id="GO:0098796">
    <property type="term" value="C:membrane protein complex"/>
    <property type="evidence" value="ECO:0007669"/>
    <property type="project" value="UniProtKB-ARBA"/>
</dbReference>
<keyword evidence="1" id="KW-0813">Transport</keyword>
<protein>
    <submittedName>
        <fullName evidence="5">Putative ABC transport system ATP-binding protein</fullName>
    </submittedName>
</protein>
<gene>
    <name evidence="5" type="ORF">FB562_1319</name>
</gene>
<dbReference type="GO" id="GO:0005886">
    <property type="term" value="C:plasma membrane"/>
    <property type="evidence" value="ECO:0007669"/>
    <property type="project" value="TreeGrafter"/>
</dbReference>
<dbReference type="SUPFAM" id="SSF52540">
    <property type="entry name" value="P-loop containing nucleoside triphosphate hydrolases"/>
    <property type="match status" value="1"/>
</dbReference>
<dbReference type="OrthoDB" id="9802264at2"/>
<dbReference type="InterPro" id="IPR003439">
    <property type="entry name" value="ABC_transporter-like_ATP-bd"/>
</dbReference>
<dbReference type="InterPro" id="IPR003593">
    <property type="entry name" value="AAA+_ATPase"/>
</dbReference>
<dbReference type="RefSeq" id="WP_141880402.1">
    <property type="nucleotide sequence ID" value="NZ_VFOM01000001.1"/>
</dbReference>
<keyword evidence="3 5" id="KW-0067">ATP-binding</keyword>